<dbReference type="GO" id="GO:0003723">
    <property type="term" value="F:RNA binding"/>
    <property type="evidence" value="ECO:0007669"/>
    <property type="project" value="InterPro"/>
</dbReference>
<feature type="domain" description="TRUD" evidence="5">
    <location>
        <begin position="419"/>
        <end position="689"/>
    </location>
</feature>
<proteinExistence type="inferred from homology"/>
<evidence type="ECO:0000256" key="4">
    <source>
        <dbReference type="SAM" id="MobiDB-lite"/>
    </source>
</evidence>
<dbReference type="PIRSF" id="PIRSF037016">
    <property type="entry name" value="Pseudouridin_synth_euk_prd"/>
    <property type="match status" value="1"/>
</dbReference>
<dbReference type="CDD" id="cd02576">
    <property type="entry name" value="PseudoU_synth_ScPUS7"/>
    <property type="match status" value="1"/>
</dbReference>
<dbReference type="PROSITE" id="PS50984">
    <property type="entry name" value="TRUD"/>
    <property type="match status" value="1"/>
</dbReference>
<dbReference type="GO" id="GO:0009982">
    <property type="term" value="F:pseudouridine synthase activity"/>
    <property type="evidence" value="ECO:0007669"/>
    <property type="project" value="InterPro"/>
</dbReference>
<feature type="compositionally biased region" description="Polar residues" evidence="4">
    <location>
        <begin position="772"/>
        <end position="788"/>
    </location>
</feature>
<reference evidence="6 7" key="1">
    <citation type="submission" date="2017-11" db="EMBL/GenBank/DDBJ databases">
        <authorList>
            <person name="Kracher B."/>
        </authorList>
    </citation>
    <scope>NUCLEOTIDE SEQUENCE [LARGE SCALE GENOMIC DNA]</scope>
    <source>
        <strain evidence="6 7">RACE1</strain>
    </source>
</reference>
<dbReference type="Pfam" id="PF01142">
    <property type="entry name" value="TruD"/>
    <property type="match status" value="2"/>
</dbReference>
<keyword evidence="3" id="KW-0413">Isomerase</keyword>
<dbReference type="NCBIfam" id="TIGR00094">
    <property type="entry name" value="tRNA_TruD_broad"/>
    <property type="match status" value="1"/>
</dbReference>
<evidence type="ECO:0000256" key="1">
    <source>
        <dbReference type="ARBA" id="ARBA00007953"/>
    </source>
</evidence>
<feature type="compositionally biased region" description="Polar residues" evidence="4">
    <location>
        <begin position="125"/>
        <end position="178"/>
    </location>
</feature>
<organism evidence="6 7">
    <name type="scientific">Blumeria hordei</name>
    <name type="common">Barley powdery mildew</name>
    <name type="synonym">Blumeria graminis f. sp. hordei</name>
    <dbReference type="NCBI Taxonomy" id="2867405"/>
    <lineage>
        <taxon>Eukaryota</taxon>
        <taxon>Fungi</taxon>
        <taxon>Dikarya</taxon>
        <taxon>Ascomycota</taxon>
        <taxon>Pezizomycotina</taxon>
        <taxon>Leotiomycetes</taxon>
        <taxon>Erysiphales</taxon>
        <taxon>Erysiphaceae</taxon>
        <taxon>Blumeria</taxon>
    </lineage>
</organism>
<evidence type="ECO:0000256" key="2">
    <source>
        <dbReference type="ARBA" id="ARBA00022694"/>
    </source>
</evidence>
<dbReference type="AlphaFoldDB" id="A0A383UMZ8"/>
<dbReference type="EMBL" id="UNSH01000041">
    <property type="protein sequence ID" value="SZF01681.1"/>
    <property type="molecule type" value="Genomic_DNA"/>
</dbReference>
<name>A0A383UMZ8_BLUHO</name>
<evidence type="ECO:0000259" key="5">
    <source>
        <dbReference type="PROSITE" id="PS50984"/>
    </source>
</evidence>
<dbReference type="PANTHER" id="PTHR13326:SF21">
    <property type="entry name" value="PSEUDOURIDYLATE SYNTHASE PUS7L"/>
    <property type="match status" value="1"/>
</dbReference>
<dbReference type="GO" id="GO:0005634">
    <property type="term" value="C:nucleus"/>
    <property type="evidence" value="ECO:0007669"/>
    <property type="project" value="TreeGrafter"/>
</dbReference>
<accession>A0A383UMZ8</accession>
<keyword evidence="2" id="KW-0819">tRNA processing</keyword>
<dbReference type="InterPro" id="IPR011760">
    <property type="entry name" value="PsdUridine_synth_TruD_insert"/>
</dbReference>
<comment type="similarity">
    <text evidence="1">Belongs to the pseudouridine synthase TruD family.</text>
</comment>
<dbReference type="Proteomes" id="UP000275772">
    <property type="component" value="Unassembled WGS sequence"/>
</dbReference>
<dbReference type="GO" id="GO:0001522">
    <property type="term" value="P:pseudouridine synthesis"/>
    <property type="evidence" value="ECO:0007669"/>
    <property type="project" value="InterPro"/>
</dbReference>
<dbReference type="InterPro" id="IPR020119">
    <property type="entry name" value="PsdUridine_synth_TruD_CS"/>
</dbReference>
<dbReference type="PANTHER" id="PTHR13326">
    <property type="entry name" value="TRNA PSEUDOURIDINE SYNTHASE D"/>
    <property type="match status" value="1"/>
</dbReference>
<sequence>MVNLQSEKHVDEPAFKRQKISPATAKDIKPQCNDNCLYELIEALQSKVSEPSRLKTQSDREAVVGIHHYVNPSRIGFSGLLKKRYTDFIVNEIALDGTVHHLTDIKPFLPDDPISKGNETETISVQLKPQQSDSNPENYTISGSGENKQTETSTSNIANVPESQNSGASVEQPSYTNDDLSHLNELVGSDTTDKILKLDQRILEKPGAKAKVVGYVLTPPLTDRQIRSQLHQSLRRIFQSRFESSFDGESKGIRIIPASKSNRCTPDKRRENHDGEKQLKGKIGWEERGGEYLHLTLFKQDRDTMEVISQMARFLKVKPNVFSYAGTKDRRAVTTQRVSSYRLTPKALSKVNDNVYNISVGNFKYEKQPLELGELKGNRFTISLREVCIDGYNEKDIVERHKKVRQIVGAACNSVASSGFINYYGLQRFGTFEIGTHIIGRLILQGNFSQAVSSILQCSSDSWNQAIQGPGDSNEGKSLGKDELNRAKSIKGFIRGEIKLEEALNNLPRRFTAERNILQHLKDRKSRDFLGALLSVPRNLRLMYVHAYQSYIWNLVASERWTRYGNQVVVGDLVLVDLPKNKPSNEAQYDESGEIIVRPAAHDICLTRDAIYERARPLTSDDISNQKYNIFDIVLPLPGFDVEYPANDIGDYYKTLMGSEEGGGLDPADMRRKQKDFSLSGSYRKLLAHVNYIQFSSKIYHDENEQLAATDMDRLSERRKEDKNLESKKLSCPTQEHTTTDGARIKLSRSSLDPSSCNVLEYSDKGGAISSEQTTLNSQDTLTLSPQSESKKLVETPQNDLLASSNMTAEHLAAELAPRATVEGTNLGIILEFDLSSSQYATMLLRELMGSDNVHHFQPDFGPYKKL</sequence>
<feature type="region of interest" description="Disordered" evidence="4">
    <location>
        <begin position="125"/>
        <end position="182"/>
    </location>
</feature>
<feature type="region of interest" description="Disordered" evidence="4">
    <location>
        <begin position="716"/>
        <end position="750"/>
    </location>
</feature>
<evidence type="ECO:0000313" key="6">
    <source>
        <dbReference type="EMBL" id="SZF01681.1"/>
    </source>
</evidence>
<dbReference type="InterPro" id="IPR042214">
    <property type="entry name" value="TruD_catalytic"/>
</dbReference>
<feature type="region of interest" description="Disordered" evidence="4">
    <location>
        <begin position="772"/>
        <end position="791"/>
    </location>
</feature>
<feature type="compositionally biased region" description="Polar residues" evidence="4">
    <location>
        <begin position="732"/>
        <end position="741"/>
    </location>
</feature>
<evidence type="ECO:0000256" key="3">
    <source>
        <dbReference type="ARBA" id="ARBA00023235"/>
    </source>
</evidence>
<dbReference type="InterPro" id="IPR001656">
    <property type="entry name" value="PsdUridine_synth_TruD"/>
</dbReference>
<dbReference type="VEuPathDB" id="FungiDB:BLGHR1_12451"/>
<evidence type="ECO:0000313" key="7">
    <source>
        <dbReference type="Proteomes" id="UP000275772"/>
    </source>
</evidence>
<dbReference type="InterPro" id="IPR020103">
    <property type="entry name" value="PsdUridine_synth_cat_dom_sf"/>
</dbReference>
<dbReference type="SUPFAM" id="SSF55120">
    <property type="entry name" value="Pseudouridine synthase"/>
    <property type="match status" value="1"/>
</dbReference>
<dbReference type="Gene3D" id="3.30.2350.20">
    <property type="entry name" value="TruD, catalytic domain"/>
    <property type="match status" value="2"/>
</dbReference>
<gene>
    <name evidence="6" type="ORF">BLGHR1_12451</name>
</gene>
<dbReference type="GO" id="GO:0008033">
    <property type="term" value="P:tRNA processing"/>
    <property type="evidence" value="ECO:0007669"/>
    <property type="project" value="UniProtKB-KW"/>
</dbReference>
<dbReference type="PROSITE" id="PS01268">
    <property type="entry name" value="UPF0024"/>
    <property type="match status" value="1"/>
</dbReference>
<protein>
    <recommendedName>
        <fullName evidence="5">TRUD domain-containing protein</fullName>
    </recommendedName>
</protein>
<feature type="compositionally biased region" description="Basic and acidic residues" evidence="4">
    <location>
        <begin position="716"/>
        <end position="729"/>
    </location>
</feature>